<evidence type="ECO:0000256" key="1">
    <source>
        <dbReference type="SAM" id="Phobius"/>
    </source>
</evidence>
<dbReference type="EMBL" id="CATOUU010000924">
    <property type="protein sequence ID" value="CAI9959857.1"/>
    <property type="molecule type" value="Genomic_DNA"/>
</dbReference>
<evidence type="ECO:0000313" key="3">
    <source>
        <dbReference type="EMBL" id="CAL6040771.1"/>
    </source>
</evidence>
<evidence type="ECO:0000313" key="2">
    <source>
        <dbReference type="EMBL" id="CAI9959857.1"/>
    </source>
</evidence>
<dbReference type="EMBL" id="CAXDID020000146">
    <property type="protein sequence ID" value="CAL6040771.1"/>
    <property type="molecule type" value="Genomic_DNA"/>
</dbReference>
<reference evidence="3 4" key="2">
    <citation type="submission" date="2024-07" db="EMBL/GenBank/DDBJ databases">
        <authorList>
            <person name="Akdeniz Z."/>
        </authorList>
    </citation>
    <scope>NUCLEOTIDE SEQUENCE [LARGE SCALE GENOMIC DNA]</scope>
</reference>
<keyword evidence="4" id="KW-1185">Reference proteome</keyword>
<keyword evidence="1" id="KW-1133">Transmembrane helix</keyword>
<gene>
    <name evidence="3" type="ORF">HINF_LOCUS38497</name>
    <name evidence="2" type="ORF">HINF_LOCUS47502</name>
</gene>
<keyword evidence="1" id="KW-0812">Transmembrane</keyword>
<name>A0AA86QNE7_9EUKA</name>
<comment type="caution">
    <text evidence="2">The sequence shown here is derived from an EMBL/GenBank/DDBJ whole genome shotgun (WGS) entry which is preliminary data.</text>
</comment>
<keyword evidence="1" id="KW-0472">Membrane</keyword>
<dbReference type="AlphaFoldDB" id="A0AA86QNE7"/>
<sequence length="139" mass="16024">MKKESDQTPSKFNKTKIAISLFFIVYGFFYVLYAMLSLFQHNEEQIFLLISGLTTCGILNIYFGMNYKILLDPEDLKRKNIVLVSAILDIFMNNIVLIMNEDGIDFQVTEITCRINIVIISVFLCSLAIKKAYDVIMEN</sequence>
<feature type="transmembrane region" description="Helical" evidence="1">
    <location>
        <begin position="21"/>
        <end position="40"/>
    </location>
</feature>
<protein>
    <submittedName>
        <fullName evidence="3">Hypothetical_protein</fullName>
    </submittedName>
</protein>
<dbReference type="Proteomes" id="UP001642409">
    <property type="component" value="Unassembled WGS sequence"/>
</dbReference>
<reference evidence="2" key="1">
    <citation type="submission" date="2023-06" db="EMBL/GenBank/DDBJ databases">
        <authorList>
            <person name="Kurt Z."/>
        </authorList>
    </citation>
    <scope>NUCLEOTIDE SEQUENCE</scope>
</reference>
<proteinExistence type="predicted"/>
<organism evidence="2">
    <name type="scientific">Hexamita inflata</name>
    <dbReference type="NCBI Taxonomy" id="28002"/>
    <lineage>
        <taxon>Eukaryota</taxon>
        <taxon>Metamonada</taxon>
        <taxon>Diplomonadida</taxon>
        <taxon>Hexamitidae</taxon>
        <taxon>Hexamitinae</taxon>
        <taxon>Hexamita</taxon>
    </lineage>
</organism>
<evidence type="ECO:0000313" key="4">
    <source>
        <dbReference type="Proteomes" id="UP001642409"/>
    </source>
</evidence>
<feature type="transmembrane region" description="Helical" evidence="1">
    <location>
        <begin position="46"/>
        <end position="69"/>
    </location>
</feature>
<feature type="transmembrane region" description="Helical" evidence="1">
    <location>
        <begin position="81"/>
        <end position="99"/>
    </location>
</feature>
<accession>A0AA86QNE7</accession>
<feature type="transmembrane region" description="Helical" evidence="1">
    <location>
        <begin position="111"/>
        <end position="129"/>
    </location>
</feature>